<feature type="transmembrane region" description="Helical" evidence="7">
    <location>
        <begin position="169"/>
        <end position="194"/>
    </location>
</feature>
<comment type="subcellular location">
    <subcellularLocation>
        <location evidence="1">Cell membrane</location>
        <topology evidence="1">Multi-pass membrane protein</topology>
    </subcellularLocation>
</comment>
<proteinExistence type="inferred from homology"/>
<evidence type="ECO:0000256" key="3">
    <source>
        <dbReference type="ARBA" id="ARBA00022692"/>
    </source>
</evidence>
<keyword evidence="5 7" id="KW-0472">Membrane</keyword>
<evidence type="ECO:0000256" key="5">
    <source>
        <dbReference type="ARBA" id="ARBA00023136"/>
    </source>
</evidence>
<feature type="transmembrane region" description="Helical" evidence="7">
    <location>
        <begin position="229"/>
        <end position="247"/>
    </location>
</feature>
<gene>
    <name evidence="9" type="ORF">PN36_07320</name>
</gene>
<accession>A0A0A6PM28</accession>
<evidence type="ECO:0000313" key="9">
    <source>
        <dbReference type="EMBL" id="KHD09245.1"/>
    </source>
</evidence>
<evidence type="ECO:0000256" key="4">
    <source>
        <dbReference type="ARBA" id="ARBA00022989"/>
    </source>
</evidence>
<evidence type="ECO:0000259" key="8">
    <source>
        <dbReference type="Pfam" id="PF02687"/>
    </source>
</evidence>
<evidence type="ECO:0000256" key="2">
    <source>
        <dbReference type="ARBA" id="ARBA00022475"/>
    </source>
</evidence>
<organism evidence="9 10">
    <name type="scientific">Candidatus Thiomargarita nelsonii</name>
    <dbReference type="NCBI Taxonomy" id="1003181"/>
    <lineage>
        <taxon>Bacteria</taxon>
        <taxon>Pseudomonadati</taxon>
        <taxon>Pseudomonadota</taxon>
        <taxon>Gammaproteobacteria</taxon>
        <taxon>Thiotrichales</taxon>
        <taxon>Thiotrichaceae</taxon>
        <taxon>Thiomargarita</taxon>
    </lineage>
</organism>
<keyword evidence="3 7" id="KW-0812">Transmembrane</keyword>
<dbReference type="InterPro" id="IPR003838">
    <property type="entry name" value="ABC3_permease_C"/>
</dbReference>
<evidence type="ECO:0000256" key="7">
    <source>
        <dbReference type="SAM" id="Phobius"/>
    </source>
</evidence>
<reference evidence="9 10" key="1">
    <citation type="journal article" date="2016" name="Front. Microbiol.">
        <title>Single-Cell (Meta-)Genomics of a Dimorphic Candidatus Thiomargarita nelsonii Reveals Genomic Plasticity.</title>
        <authorList>
            <person name="Flood B.E."/>
            <person name="Fliss P."/>
            <person name="Jones D.S."/>
            <person name="Dick G.J."/>
            <person name="Jain S."/>
            <person name="Kaster A.K."/>
            <person name="Winkel M."/>
            <person name="Mussmann M."/>
            <person name="Bailey J."/>
        </authorList>
    </citation>
    <scope>NUCLEOTIDE SEQUENCE [LARGE SCALE GENOMIC DNA]</scope>
    <source>
        <strain evidence="9">Hydrate Ridge</strain>
    </source>
</reference>
<dbReference type="AlphaFoldDB" id="A0A0A6PM28"/>
<keyword evidence="2" id="KW-1003">Cell membrane</keyword>
<sequence length="265" mass="29822">MDASDQPLFPEFRIAEKNGRSILHCDEFQKPLKQGDYIALPTDNKRFATEYSQAIIWLRYYKDPQSRQRVMCAIKQEKGEEKEFCEQLGITADPRGKNLWVEPFNFGLTEALNRITPTINFFVIASSIILMLLSFFNVTLFGMGYVWRKRLDIGILRTFAMPAWEVGRLYLLQILTVSFAGLVTGILLAIALSFTLLQPLADLAIGYIIPPFSDSAQLASIPLTITKGGIMKTVGIILFASLLGALIPTRQATRVDPIEQLRSQL</sequence>
<dbReference type="GO" id="GO:0005886">
    <property type="term" value="C:plasma membrane"/>
    <property type="evidence" value="ECO:0007669"/>
    <property type="project" value="UniProtKB-SubCell"/>
</dbReference>
<feature type="domain" description="ABC3 transporter permease C-terminal" evidence="8">
    <location>
        <begin position="126"/>
        <end position="257"/>
    </location>
</feature>
<dbReference type="InterPro" id="IPR050250">
    <property type="entry name" value="Macrolide_Exporter_MacB"/>
</dbReference>
<feature type="transmembrane region" description="Helical" evidence="7">
    <location>
        <begin position="121"/>
        <end position="148"/>
    </location>
</feature>
<keyword evidence="10" id="KW-1185">Reference proteome</keyword>
<dbReference type="PANTHER" id="PTHR30572:SF4">
    <property type="entry name" value="ABC TRANSPORTER PERMEASE YTRF"/>
    <property type="match status" value="1"/>
</dbReference>
<dbReference type="Pfam" id="PF02687">
    <property type="entry name" value="FtsX"/>
    <property type="match status" value="1"/>
</dbReference>
<comment type="similarity">
    <text evidence="6">Belongs to the ABC-4 integral membrane protein family.</text>
</comment>
<evidence type="ECO:0000256" key="1">
    <source>
        <dbReference type="ARBA" id="ARBA00004651"/>
    </source>
</evidence>
<dbReference type="GO" id="GO:0022857">
    <property type="term" value="F:transmembrane transporter activity"/>
    <property type="evidence" value="ECO:0007669"/>
    <property type="project" value="TreeGrafter"/>
</dbReference>
<evidence type="ECO:0000313" key="10">
    <source>
        <dbReference type="Proteomes" id="UP000030428"/>
    </source>
</evidence>
<comment type="caution">
    <text evidence="9">The sequence shown here is derived from an EMBL/GenBank/DDBJ whole genome shotgun (WGS) entry which is preliminary data.</text>
</comment>
<dbReference type="Proteomes" id="UP000030428">
    <property type="component" value="Unassembled WGS sequence"/>
</dbReference>
<dbReference type="EMBL" id="JSZA02000021">
    <property type="protein sequence ID" value="KHD09245.1"/>
    <property type="molecule type" value="Genomic_DNA"/>
</dbReference>
<protein>
    <recommendedName>
        <fullName evidence="8">ABC3 transporter permease C-terminal domain-containing protein</fullName>
    </recommendedName>
</protein>
<keyword evidence="4 7" id="KW-1133">Transmembrane helix</keyword>
<name>A0A0A6PM28_9GAMM</name>
<dbReference type="PANTHER" id="PTHR30572">
    <property type="entry name" value="MEMBRANE COMPONENT OF TRANSPORTER-RELATED"/>
    <property type="match status" value="1"/>
</dbReference>
<evidence type="ECO:0000256" key="6">
    <source>
        <dbReference type="ARBA" id="ARBA00038076"/>
    </source>
</evidence>